<evidence type="ECO:0000313" key="2">
    <source>
        <dbReference type="EMBL" id="SQD80254.1"/>
    </source>
</evidence>
<name>A0A330LTI2_9GAMM</name>
<keyword evidence="1" id="KW-1133">Transmembrane helix</keyword>
<protein>
    <submittedName>
        <fullName evidence="2">Uncharacterized protein</fullName>
    </submittedName>
</protein>
<proteinExistence type="predicted"/>
<keyword evidence="1" id="KW-0812">Transmembrane</keyword>
<keyword evidence="3" id="KW-1185">Reference proteome</keyword>
<organism evidence="2 3">
    <name type="scientific">Moritella yayanosii</name>
    <dbReference type="NCBI Taxonomy" id="69539"/>
    <lineage>
        <taxon>Bacteria</taxon>
        <taxon>Pseudomonadati</taxon>
        <taxon>Pseudomonadota</taxon>
        <taxon>Gammaproteobacteria</taxon>
        <taxon>Alteromonadales</taxon>
        <taxon>Moritellaceae</taxon>
        <taxon>Moritella</taxon>
    </lineage>
</organism>
<evidence type="ECO:0000256" key="1">
    <source>
        <dbReference type="SAM" id="Phobius"/>
    </source>
</evidence>
<dbReference type="EMBL" id="LS483250">
    <property type="protein sequence ID" value="SQD80254.1"/>
    <property type="molecule type" value="Genomic_DNA"/>
</dbReference>
<sequence length="75" mass="8204">MSSTSTIALTFLFLVDFLDLYYLSLLGQQSVTAAIGFAVAKLFVTNISIVAILLSVSLPLVVLSPLHLEWFLPFI</sequence>
<gene>
    <name evidence="2" type="ORF">MORIYA_3802</name>
</gene>
<dbReference type="RefSeq" id="WP_162629293.1">
    <property type="nucleotide sequence ID" value="NZ_LS483250.1"/>
</dbReference>
<evidence type="ECO:0000313" key="3">
    <source>
        <dbReference type="Proteomes" id="UP000250163"/>
    </source>
</evidence>
<accession>A0A330LTI2</accession>
<dbReference type="Proteomes" id="UP000250163">
    <property type="component" value="Chromosome MORIYA"/>
</dbReference>
<keyword evidence="1" id="KW-0472">Membrane</keyword>
<dbReference type="KEGG" id="mya:MORIYA_3802"/>
<feature type="transmembrane region" description="Helical" evidence="1">
    <location>
        <begin position="43"/>
        <end position="63"/>
    </location>
</feature>
<reference evidence="3" key="1">
    <citation type="submission" date="2018-05" db="EMBL/GenBank/DDBJ databases">
        <authorList>
            <person name="Cea G.-C."/>
            <person name="William W."/>
        </authorList>
    </citation>
    <scope>NUCLEOTIDE SEQUENCE [LARGE SCALE GENOMIC DNA]</scope>
    <source>
        <strain evidence="3">DB21MT 5</strain>
    </source>
</reference>
<dbReference type="AlphaFoldDB" id="A0A330LTI2"/>